<feature type="transmembrane region" description="Helical" evidence="13">
    <location>
        <begin position="158"/>
        <end position="177"/>
    </location>
</feature>
<dbReference type="Gene3D" id="3.40.50.300">
    <property type="entry name" value="P-loop containing nucleotide triphosphate hydrolases"/>
    <property type="match status" value="2"/>
</dbReference>
<dbReference type="PANTHER" id="PTHR24223">
    <property type="entry name" value="ATP-BINDING CASSETTE SUB-FAMILY C"/>
    <property type="match status" value="1"/>
</dbReference>
<sequence length="1957" mass="215932">MEEKRSGFSAMWQTKPMAVIHAEENLQDIPRTLTMFDLCCIGIGGTIGSGIFSTAGSIIAETAGPAAVVSWLVGGVVCCLNSLAYMELVTRVPSSGSTYAYAYHTIGELPAVVAAWLLTLEYAVSGAGVARSWGDKVEEWLLLEYPEKDFSWLNLQSANLSGGLIQFLSMVVLLMGVRFGKAFVNTVTIIKMCVVVFIIIAGFAALNPDNLSPFVPTRTELDGTMAFGTQGIITGASQAFFGYVGFDEICCLAGETKNPKKILPTAVMVVVVGTMVLSALCSLVLAGMVNYLDASSFGNGFEGHGWSWAGTIVRAGEVVTMPVVALIGFLAQPRLNYALACDGLLPRVFAEVDSKGNLFKNTLITGIFFTVIAIVVPFDTLWDIVNFGVMMSFIIANVSLVLARMKAKSPKLAPILITTLVVTSGCTAFLYQEGYENESSTACLILAIICLIATVGIAVVLFVKCPQVANAPGLFAAPLVPFIPMICILADWYMIAQIGHLALGLSVAWMGAGVVSYFAYGYWNAEARSGWSTLLGQNLPTHEDSLAAPMLSAKGQTKYSVQDLKSPAIKVGRYTHLVKTLLGWHLVRSLMPRQSSRSGEHGATKDDQNRAVSYGTFPSSKNAQEPSESASKNLPTSSTTNLQETEPQATDTEKKKNLLPLLHPESPTTAWWRKLFFEVFDKKIMDSELDSSQVWELTPEHTSAEASAVFREVYACTRSNKCKLKSAILYTHKWKLAACWTLQFASLLCDACTPVLLYMLLATAISSEYQQSHIYMMLALLYVASLGEILLNSHSHFLGFKINIKIVGSLRTLVFENTISQPDHIPGHAAGSNDREGDKKRMAEVAHLYAHDVAHVARVVTHMQFVWRCVLQSAFELFILVQVIGIKFKPIAIAFIILAIFVRFLSAAGNRLRRELQKKVEARLNVIHECFKGIQMVKLNAWEDKMQEKIDRARDDENRERRSVNLVSALQYCLGVDSPNLASVFIFGWVALQDSSALSPARVFPALLLLRRIRQHFHSIVRLFDVVTKGQASFYKIDDYLDKCRAKSCAQTQTDKTRNLQPSSSGSNAPDIVVSMEHACFGQSTEEGKALLVNVSFQVRRGQLAMIQGKAGAGKTTLLNALLNDIKCVDGKVLITGDCRVAYCAQEPWLQTLSIRENILFGSSFDYKKYWCIVEACCLTDDLQMLPEGDNTQVGPKGINLSGGQKSRIALARACYADADVYLLDCPFASVDAIVQNEIFTKCIVQLLRFKTVFMVTHNPELSSSSFVDHVIRVGGLTVEVESAEKGWDVGRHPSRRVDTRNSLPPWRHEDESVNQKSGPNPRCLALWEPATPPLSSSAMLIKSAAIKQAAIVENTQVPVTSECVGRKVARKFKWKEEWFSVKTWKVLLKGNKCIRYHVPAKLFLVLYTVAVTSKDLFLMDWSDRVDRGDVSSMEQSARVYGVLVISSIISGFASSVLHAHAMSNSANRMFHDMTAALLRAPMTFFYSTPVGELFNRYFNDVRVLDTSFVLAFMAVFRSAVTILAADGILWYFTGIAGTSIILIVLYVVKEFMSLGFLVGLLQLSFRAESANLNFISEALDGSATIRAFGQKQIDRFRAEHGMLSDELMKGKYHCEAYNRFVLIRCDRVLGVHMLLLVFLLSMHDVSPAELGLMLYYVFTINSDVYTLRTKLLDVALCLLNVERVRRYSLIEPEVQSYVGNPLVIPSSWPHRGSVVFDHVSFSYANAEKSDEKPALALYDVSFAVHGGEKIGVVGRTGSGKSSLAMALFRVHPLARGRILIDDLDVSLLDLSALRRNVCIIPQSPLFYRCSVRNYLDPFNEFGDVALLDALRRCGLRGSMANLEAELADNGENWSLGERQMLCLARVVLRPSRILVLDESFSAVDQASQATLLSVLDTAFSDSTVFLITHRLDDVLQFDKILVMQEGRAVEFGAAEELAADPDSAFYEFLETTLLSY</sequence>
<feature type="transmembrane region" description="Helical" evidence="13">
    <location>
        <begin position="312"/>
        <end position="331"/>
    </location>
</feature>
<evidence type="ECO:0000256" key="11">
    <source>
        <dbReference type="ARBA" id="ARBA00023180"/>
    </source>
</evidence>
<feature type="transmembrane region" description="Helical" evidence="13">
    <location>
        <begin position="189"/>
        <end position="206"/>
    </location>
</feature>
<dbReference type="InterPro" id="IPR003593">
    <property type="entry name" value="AAA+_ATPase"/>
</dbReference>
<feature type="transmembrane region" description="Helical" evidence="13">
    <location>
        <begin position="1635"/>
        <end position="1659"/>
    </location>
</feature>
<evidence type="ECO:0000256" key="13">
    <source>
        <dbReference type="SAM" id="Phobius"/>
    </source>
</evidence>
<comment type="subcellular location">
    <subcellularLocation>
        <location evidence="2">Cell membrane</location>
        <topology evidence="2">Multi-pass membrane protein</topology>
    </subcellularLocation>
    <subcellularLocation>
        <location evidence="1">Vacuole membrane</location>
        <topology evidence="1">Multi-pass membrane protein</topology>
    </subcellularLocation>
</comment>
<keyword evidence="8" id="KW-0067">ATP-binding</keyword>
<dbReference type="PROSITE" id="PS50929">
    <property type="entry name" value="ABC_TM1F"/>
    <property type="match status" value="2"/>
</dbReference>
<feature type="transmembrane region" description="Helical" evidence="13">
    <location>
        <begin position="226"/>
        <end position="246"/>
    </location>
</feature>
<feature type="transmembrane region" description="Helical" evidence="13">
    <location>
        <begin position="415"/>
        <end position="432"/>
    </location>
</feature>
<feature type="transmembrane region" description="Helical" evidence="13">
    <location>
        <begin position="1504"/>
        <end position="1523"/>
    </location>
</feature>
<feature type="transmembrane region" description="Helical" evidence="13">
    <location>
        <begin position="773"/>
        <end position="791"/>
    </location>
</feature>
<keyword evidence="9 13" id="KW-1133">Transmembrane helix</keyword>
<dbReference type="Pfam" id="PF00664">
    <property type="entry name" value="ABC_membrane"/>
    <property type="match status" value="2"/>
</dbReference>
<evidence type="ECO:0000313" key="17">
    <source>
        <dbReference type="EMBL" id="RLN62681.1"/>
    </source>
</evidence>
<dbReference type="SUPFAM" id="SSF90123">
    <property type="entry name" value="ABC transporter transmembrane region"/>
    <property type="match status" value="2"/>
</dbReference>
<accession>A0A3F2RR81</accession>
<feature type="transmembrane region" description="Helical" evidence="13">
    <location>
        <begin position="1529"/>
        <end position="1549"/>
    </location>
</feature>
<dbReference type="Proteomes" id="UP000277300">
    <property type="component" value="Unassembled WGS sequence"/>
</dbReference>
<feature type="compositionally biased region" description="Polar residues" evidence="12">
    <location>
        <begin position="616"/>
        <end position="650"/>
    </location>
</feature>
<feature type="transmembrane region" description="Helical" evidence="13">
    <location>
        <begin position="35"/>
        <end position="60"/>
    </location>
</feature>
<dbReference type="Gene3D" id="1.20.1560.10">
    <property type="entry name" value="ABC transporter type 1, transmembrane domain"/>
    <property type="match status" value="2"/>
</dbReference>
<evidence type="ECO:0000256" key="6">
    <source>
        <dbReference type="ARBA" id="ARBA00022737"/>
    </source>
</evidence>
<dbReference type="GO" id="GO:0016887">
    <property type="term" value="F:ATP hydrolysis activity"/>
    <property type="evidence" value="ECO:0007669"/>
    <property type="project" value="InterPro"/>
</dbReference>
<dbReference type="PANTHER" id="PTHR24223:SF443">
    <property type="entry name" value="MULTIDRUG-RESISTANCE LIKE PROTEIN 1, ISOFORM I"/>
    <property type="match status" value="1"/>
</dbReference>
<dbReference type="InterPro" id="IPR029485">
    <property type="entry name" value="CAT_C"/>
</dbReference>
<reference evidence="18 19" key="1">
    <citation type="submission" date="2018-07" db="EMBL/GenBank/DDBJ databases">
        <title>Genome sequencing of oomycete isolates from Chile give support for New Zealand origin for Phytophthora kernoviae and make available the first Nothophytophthora sp. genome.</title>
        <authorList>
            <person name="Studholme D.J."/>
            <person name="Sanfuentes E."/>
            <person name="Panda P."/>
            <person name="Hill R."/>
            <person name="Sambles C."/>
            <person name="Grant M."/>
            <person name="Williams N.M."/>
            <person name="Mcdougal R.L."/>
        </authorList>
    </citation>
    <scope>NUCLEOTIDE SEQUENCE [LARGE SCALE GENOMIC DNA]</scope>
    <source>
        <strain evidence="17">Chile6</strain>
        <strain evidence="16">Chile7</strain>
    </source>
</reference>
<evidence type="ECO:0000313" key="18">
    <source>
        <dbReference type="Proteomes" id="UP000277300"/>
    </source>
</evidence>
<feature type="transmembrane region" description="Helical" evidence="13">
    <location>
        <begin position="444"/>
        <end position="463"/>
    </location>
</feature>
<dbReference type="InterPro" id="IPR027417">
    <property type="entry name" value="P-loop_NTPase"/>
</dbReference>
<feature type="domain" description="ABC transporter" evidence="14">
    <location>
        <begin position="1715"/>
        <end position="1951"/>
    </location>
</feature>
<keyword evidence="6" id="KW-0677">Repeat</keyword>
<keyword evidence="11" id="KW-0325">Glycoprotein</keyword>
<evidence type="ECO:0000256" key="8">
    <source>
        <dbReference type="ARBA" id="ARBA00022840"/>
    </source>
</evidence>
<dbReference type="SUPFAM" id="SSF52540">
    <property type="entry name" value="P-loop containing nucleoside triphosphate hydrolases"/>
    <property type="match status" value="2"/>
</dbReference>
<dbReference type="GO" id="GO:0005524">
    <property type="term" value="F:ATP binding"/>
    <property type="evidence" value="ECO:0007669"/>
    <property type="project" value="UniProtKB-KW"/>
</dbReference>
<evidence type="ECO:0000256" key="7">
    <source>
        <dbReference type="ARBA" id="ARBA00022741"/>
    </source>
</evidence>
<dbReference type="CDD" id="cd03250">
    <property type="entry name" value="ABCC_MRP_domain1"/>
    <property type="match status" value="1"/>
</dbReference>
<feature type="compositionally biased region" description="Basic and acidic residues" evidence="12">
    <location>
        <begin position="1290"/>
        <end position="1300"/>
    </location>
</feature>
<feature type="transmembrane region" description="Helical" evidence="13">
    <location>
        <begin position="865"/>
        <end position="885"/>
    </location>
</feature>
<feature type="transmembrane region" description="Helical" evidence="13">
    <location>
        <begin position="267"/>
        <end position="292"/>
    </location>
</feature>
<dbReference type="GO" id="GO:0140359">
    <property type="term" value="F:ABC-type transporter activity"/>
    <property type="evidence" value="ECO:0007669"/>
    <property type="project" value="InterPro"/>
</dbReference>
<feature type="domain" description="ABC transmembrane type-1" evidence="15">
    <location>
        <begin position="742"/>
        <end position="1029"/>
    </location>
</feature>
<feature type="transmembrane region" description="Helical" evidence="13">
    <location>
        <begin position="891"/>
        <end position="909"/>
    </location>
</feature>
<feature type="transmembrane region" description="Helical" evidence="13">
    <location>
        <begin position="736"/>
        <end position="761"/>
    </location>
</feature>
<keyword evidence="3" id="KW-0813">Transport</keyword>
<evidence type="ECO:0000313" key="16">
    <source>
        <dbReference type="EMBL" id="RLN61980.1"/>
    </source>
</evidence>
<dbReference type="InterPro" id="IPR002293">
    <property type="entry name" value="AA/rel_permease1"/>
</dbReference>
<evidence type="ECO:0000313" key="19">
    <source>
        <dbReference type="Proteomes" id="UP000284657"/>
    </source>
</evidence>
<evidence type="ECO:0000256" key="12">
    <source>
        <dbReference type="SAM" id="MobiDB-lite"/>
    </source>
</evidence>
<dbReference type="PROSITE" id="PS50893">
    <property type="entry name" value="ABC_TRANSPORTER_2"/>
    <property type="match status" value="2"/>
</dbReference>
<evidence type="ECO:0000256" key="4">
    <source>
        <dbReference type="ARBA" id="ARBA00022475"/>
    </source>
</evidence>
<keyword evidence="10 13" id="KW-0472">Membrane</keyword>
<protein>
    <submittedName>
        <fullName evidence="17">Uncharacterized protein</fullName>
    </submittedName>
</protein>
<evidence type="ECO:0000256" key="1">
    <source>
        <dbReference type="ARBA" id="ARBA00004128"/>
    </source>
</evidence>
<feature type="transmembrane region" description="Helical" evidence="13">
    <location>
        <begin position="1403"/>
        <end position="1420"/>
    </location>
</feature>
<proteinExistence type="predicted"/>
<feature type="region of interest" description="Disordered" evidence="12">
    <location>
        <begin position="593"/>
        <end position="659"/>
    </location>
</feature>
<dbReference type="Proteomes" id="UP000284657">
    <property type="component" value="Unassembled WGS sequence"/>
</dbReference>
<feature type="transmembrane region" description="Helical" evidence="13">
    <location>
        <begin position="1440"/>
        <end position="1460"/>
    </location>
</feature>
<dbReference type="GO" id="GO:0005774">
    <property type="term" value="C:vacuolar membrane"/>
    <property type="evidence" value="ECO:0007669"/>
    <property type="project" value="UniProtKB-SubCell"/>
</dbReference>
<keyword evidence="7" id="KW-0547">Nucleotide-binding</keyword>
<dbReference type="Pfam" id="PF13906">
    <property type="entry name" value="AA_permease_C"/>
    <property type="match status" value="1"/>
</dbReference>
<dbReference type="EMBL" id="MBAD02000853">
    <property type="protein sequence ID" value="RLN61980.1"/>
    <property type="molecule type" value="Genomic_DNA"/>
</dbReference>
<evidence type="ECO:0000256" key="2">
    <source>
        <dbReference type="ARBA" id="ARBA00004651"/>
    </source>
</evidence>
<evidence type="ECO:0000256" key="9">
    <source>
        <dbReference type="ARBA" id="ARBA00022989"/>
    </source>
</evidence>
<dbReference type="Pfam" id="PF13520">
    <property type="entry name" value="AA_permease_2"/>
    <property type="match status" value="1"/>
</dbReference>
<feature type="region of interest" description="Disordered" evidence="12">
    <location>
        <begin position="1290"/>
        <end position="1319"/>
    </location>
</feature>
<feature type="transmembrane region" description="Helical" evidence="13">
    <location>
        <begin position="384"/>
        <end position="403"/>
    </location>
</feature>
<keyword evidence="5 13" id="KW-0812">Transmembrane</keyword>
<name>A0A3F2RR81_9STRA</name>
<dbReference type="SMART" id="SM00382">
    <property type="entry name" value="AAA"/>
    <property type="match status" value="2"/>
</dbReference>
<evidence type="ECO:0000256" key="3">
    <source>
        <dbReference type="ARBA" id="ARBA00022448"/>
    </source>
</evidence>
<feature type="transmembrane region" description="Helical" evidence="13">
    <location>
        <begin position="98"/>
        <end position="118"/>
    </location>
</feature>
<gene>
    <name evidence="16" type="ORF">BBJ29_006488</name>
    <name evidence="17" type="ORF">BBP00_00004609</name>
</gene>
<feature type="transmembrane region" description="Helical" evidence="13">
    <location>
        <begin position="475"/>
        <end position="495"/>
    </location>
</feature>
<feature type="transmembrane region" description="Helical" evidence="13">
    <location>
        <begin position="501"/>
        <end position="523"/>
    </location>
</feature>
<evidence type="ECO:0000256" key="5">
    <source>
        <dbReference type="ARBA" id="ARBA00022692"/>
    </source>
</evidence>
<dbReference type="InterPro" id="IPR003439">
    <property type="entry name" value="ABC_transporter-like_ATP-bd"/>
</dbReference>
<keyword evidence="4" id="KW-1003">Cell membrane</keyword>
<feature type="compositionally biased region" description="Basic and acidic residues" evidence="12">
    <location>
        <begin position="598"/>
        <end position="609"/>
    </location>
</feature>
<dbReference type="GO" id="GO:0005886">
    <property type="term" value="C:plasma membrane"/>
    <property type="evidence" value="ECO:0007669"/>
    <property type="project" value="UniProtKB-SubCell"/>
</dbReference>
<dbReference type="InterPro" id="IPR050173">
    <property type="entry name" value="ABC_transporter_C-like"/>
</dbReference>
<comment type="caution">
    <text evidence="17">The sequence shown here is derived from an EMBL/GenBank/DDBJ whole genome shotgun (WGS) entry which is preliminary data.</text>
</comment>
<feature type="domain" description="ABC transporter" evidence="14">
    <location>
        <begin position="1074"/>
        <end position="1301"/>
    </location>
</feature>
<organism evidence="17 18">
    <name type="scientific">Phytophthora kernoviae</name>
    <dbReference type="NCBI Taxonomy" id="325452"/>
    <lineage>
        <taxon>Eukaryota</taxon>
        <taxon>Sar</taxon>
        <taxon>Stramenopiles</taxon>
        <taxon>Oomycota</taxon>
        <taxon>Peronosporomycetes</taxon>
        <taxon>Peronosporales</taxon>
        <taxon>Peronosporaceae</taxon>
        <taxon>Phytophthora</taxon>
    </lineage>
</organism>
<dbReference type="OrthoDB" id="6500128at2759"/>
<dbReference type="FunFam" id="3.40.50.300:FF:002145">
    <property type="entry name" value="ABC transporter (MsbA subfamily)"/>
    <property type="match status" value="1"/>
</dbReference>
<dbReference type="InterPro" id="IPR036640">
    <property type="entry name" value="ABC1_TM_sf"/>
</dbReference>
<feature type="transmembrane region" description="Helical" evidence="13">
    <location>
        <begin position="66"/>
        <end position="86"/>
    </location>
</feature>
<dbReference type="Gene3D" id="1.20.1740.10">
    <property type="entry name" value="Amino acid/polyamine transporter I"/>
    <property type="match status" value="1"/>
</dbReference>
<evidence type="ECO:0000256" key="10">
    <source>
        <dbReference type="ARBA" id="ARBA00023136"/>
    </source>
</evidence>
<evidence type="ECO:0000259" key="15">
    <source>
        <dbReference type="PROSITE" id="PS50929"/>
    </source>
</evidence>
<dbReference type="Pfam" id="PF00005">
    <property type="entry name" value="ABC_tran"/>
    <property type="match status" value="2"/>
</dbReference>
<dbReference type="InterPro" id="IPR011527">
    <property type="entry name" value="ABC1_TM_dom"/>
</dbReference>
<feature type="transmembrane region" description="Helical" evidence="13">
    <location>
        <begin position="358"/>
        <end position="378"/>
    </location>
</feature>
<feature type="domain" description="ABC transmembrane type-1" evidence="15">
    <location>
        <begin position="1403"/>
        <end position="1591"/>
    </location>
</feature>
<dbReference type="EMBL" id="MBDO02000115">
    <property type="protein sequence ID" value="RLN62681.1"/>
    <property type="molecule type" value="Genomic_DNA"/>
</dbReference>
<evidence type="ECO:0000259" key="14">
    <source>
        <dbReference type="PROSITE" id="PS50893"/>
    </source>
</evidence>